<evidence type="ECO:0000259" key="18">
    <source>
        <dbReference type="Pfam" id="PF01055"/>
    </source>
</evidence>
<dbReference type="Gene3D" id="3.20.20.80">
    <property type="entry name" value="Glycosidases"/>
    <property type="match status" value="1"/>
</dbReference>
<dbReference type="InterPro" id="IPR048395">
    <property type="entry name" value="Glyco_hydro_31_C"/>
</dbReference>
<evidence type="ECO:0000256" key="13">
    <source>
        <dbReference type="ARBA" id="ARBA00023295"/>
    </source>
</evidence>
<feature type="domain" description="Glycosyl hydrolase family 31 C-terminal" evidence="20">
    <location>
        <begin position="697"/>
        <end position="787"/>
    </location>
</feature>
<keyword evidence="13 17" id="KW-0326">Glycosidase</keyword>
<keyword evidence="22" id="KW-1185">Reference proteome</keyword>
<comment type="subcellular location">
    <subcellularLocation>
        <location evidence="3">Secreted</location>
    </subcellularLocation>
</comment>
<dbReference type="SUPFAM" id="SSF74650">
    <property type="entry name" value="Galactose mutarotase-like"/>
    <property type="match status" value="1"/>
</dbReference>
<name>A0AAW0QWX3_9PEZI</name>
<evidence type="ECO:0000256" key="8">
    <source>
        <dbReference type="ARBA" id="ARBA00022525"/>
    </source>
</evidence>
<dbReference type="InterPro" id="IPR000322">
    <property type="entry name" value="Glyco_hydro_31_TIM"/>
</dbReference>
<dbReference type="GO" id="GO:0071555">
    <property type="term" value="P:cell wall organization"/>
    <property type="evidence" value="ECO:0007669"/>
    <property type="project" value="UniProtKB-KW"/>
</dbReference>
<keyword evidence="12" id="KW-0119">Carbohydrate metabolism</keyword>
<dbReference type="GO" id="GO:0030246">
    <property type="term" value="F:carbohydrate binding"/>
    <property type="evidence" value="ECO:0007669"/>
    <property type="project" value="InterPro"/>
</dbReference>
<evidence type="ECO:0000256" key="17">
    <source>
        <dbReference type="RuleBase" id="RU361185"/>
    </source>
</evidence>
<evidence type="ECO:0000256" key="9">
    <source>
        <dbReference type="ARBA" id="ARBA00022729"/>
    </source>
</evidence>
<keyword evidence="10 17" id="KW-0378">Hydrolase</keyword>
<dbReference type="PANTHER" id="PTHR22762:SF67">
    <property type="entry name" value="ALPHA_BETA-GLUCOSIDASE AGDC-RELATED"/>
    <property type="match status" value="1"/>
</dbReference>
<evidence type="ECO:0000256" key="6">
    <source>
        <dbReference type="ARBA" id="ARBA00012744"/>
    </source>
</evidence>
<dbReference type="GO" id="GO:0004558">
    <property type="term" value="F:alpha-1,4-glucosidase activity"/>
    <property type="evidence" value="ECO:0007669"/>
    <property type="project" value="UniProtKB-EC"/>
</dbReference>
<evidence type="ECO:0000256" key="3">
    <source>
        <dbReference type="ARBA" id="ARBA00004613"/>
    </source>
</evidence>
<accession>A0AAW0QWX3</accession>
<evidence type="ECO:0000256" key="10">
    <source>
        <dbReference type="ARBA" id="ARBA00022801"/>
    </source>
</evidence>
<dbReference type="Pfam" id="PF21365">
    <property type="entry name" value="Glyco_hydro_31_3rd"/>
    <property type="match status" value="1"/>
</dbReference>
<keyword evidence="9" id="KW-0732">Signal</keyword>
<dbReference type="EMBL" id="JAQQWP010000006">
    <property type="protein sequence ID" value="KAK8114888.1"/>
    <property type="molecule type" value="Genomic_DNA"/>
</dbReference>
<protein>
    <recommendedName>
        <fullName evidence="7">Probable alpha/beta-glucosidase agdC</fullName>
        <ecNumber evidence="5">3.2.1.20</ecNumber>
        <ecNumber evidence="6">3.2.1.21</ecNumber>
    </recommendedName>
</protein>
<evidence type="ECO:0000259" key="19">
    <source>
        <dbReference type="Pfam" id="PF13802"/>
    </source>
</evidence>
<dbReference type="EC" id="3.2.1.20" evidence="5"/>
<evidence type="ECO:0000256" key="2">
    <source>
        <dbReference type="ARBA" id="ARBA00001657"/>
    </source>
</evidence>
<comment type="catalytic activity">
    <reaction evidence="1">
        <text>Hydrolysis of terminal, non-reducing beta-D-glucosyl residues with release of beta-D-glucose.</text>
        <dbReference type="EC" id="3.2.1.21"/>
    </reaction>
</comment>
<keyword evidence="14" id="KW-0961">Cell wall biogenesis/degradation</keyword>
<dbReference type="AlphaFoldDB" id="A0AAW0QWX3"/>
<dbReference type="CDD" id="cd06602">
    <property type="entry name" value="GH31_MGAM_SI_GAA"/>
    <property type="match status" value="1"/>
</dbReference>
<dbReference type="EC" id="3.2.1.21" evidence="6"/>
<dbReference type="SUPFAM" id="SSF51011">
    <property type="entry name" value="Glycosyl hydrolase domain"/>
    <property type="match status" value="1"/>
</dbReference>
<evidence type="ECO:0000256" key="11">
    <source>
        <dbReference type="ARBA" id="ARBA00023180"/>
    </source>
</evidence>
<dbReference type="GO" id="GO:0008422">
    <property type="term" value="F:beta-glucosidase activity"/>
    <property type="evidence" value="ECO:0007669"/>
    <property type="project" value="UniProtKB-EC"/>
</dbReference>
<feature type="domain" description="Glycoside hydrolase family 31 N-terminal" evidence="19">
    <location>
        <begin position="81"/>
        <end position="214"/>
    </location>
</feature>
<dbReference type="Gene3D" id="2.60.40.1180">
    <property type="entry name" value="Golgi alpha-mannosidase II"/>
    <property type="match status" value="2"/>
</dbReference>
<sequence>MGDLLEKNRQGGRVYARPDNCPGYSASKAVRDPSSFQAELHLIGPGCSIFGPDLPQLGIRVEYQTESRLRVLIHAAGSDHKKPLVSEDVLPLPTSDERVSRESSLLVFDYKESPFSFQVTRKDTGDVLFDTAGGSLVFEPQYIRLSSRLPPKPNLYGLGEHVDSFRLPFGDNYTRTMWNRDSDGVPYGENLYGSHPVYFEQRQSGTHGVFLRNYNGADINLNKYGQDQANDSIEYILTGGDLDFFFLAGPSPVDVSRQYALIVGTPAMIPFWSLGFHQCKFGYQDWFEVAEVISNYSTSGIPLETMWTDIDYMDHRRVFSLDQERFPIERMRDIVRHLHDRQQRYMLMVDPAVADWPYPAFDKGVEMDVFLKTPDSEYFRGVVWPGVTVFPDWLHPNASTYWEEQIRDAFDSETGIDIDGIWIDMNEPASMCRYPCLDPSGEAKRIGVPPDPPPLREPPRALPDFNTSGLEHPPYRLGNPWFQETVATFAANHGPQQVLDSRDWGDDQQDLLHPPYGIHNGGPSGEISDLTVPTNIVHANGMLEYDIHNLYGVMMGMVTHQAMLKRNPGLKPFIITRSTFAGAGRYVQKWLGDNASRWDHYRSSIAGLLGFASIFQIPMVGSDVCGFKLSPSDKLCARWTTLGAFSPFFRNHAHDEAPPQEFYRRPLVASAARYAIDLRYRLLDYLYTALQRQSQDGTPSINPLWYLYPDDTHTYGIDLQYFFGSCILVSPVTNADADDVSLYLPDDIFYELETGKAVHGRGGGQPVLIRDVPFDRIPLHVRGGCVVPMRVESANTTTELRKKGFELLVAPGLHQKSGGDGVDGGAEAEGELYVDDGVSLDGGVSRLGLHFRYYSGDGGIVVITGATERFAESPRRDKKKDGKPLQVLMDEAGIQLNRVVVLGTDPDTLSTPRVMFQ</sequence>
<proteinExistence type="inferred from homology"/>
<evidence type="ECO:0000256" key="5">
    <source>
        <dbReference type="ARBA" id="ARBA00012741"/>
    </source>
</evidence>
<evidence type="ECO:0000256" key="4">
    <source>
        <dbReference type="ARBA" id="ARBA00007806"/>
    </source>
</evidence>
<evidence type="ECO:0000256" key="7">
    <source>
        <dbReference type="ARBA" id="ARBA00014002"/>
    </source>
</evidence>
<evidence type="ECO:0000256" key="16">
    <source>
        <dbReference type="ARBA" id="ARBA00025512"/>
    </source>
</evidence>
<dbReference type="PANTHER" id="PTHR22762">
    <property type="entry name" value="ALPHA-GLUCOSIDASE"/>
    <property type="match status" value="1"/>
</dbReference>
<dbReference type="Proteomes" id="UP001392437">
    <property type="component" value="Unassembled WGS sequence"/>
</dbReference>
<dbReference type="GO" id="GO:0000272">
    <property type="term" value="P:polysaccharide catabolic process"/>
    <property type="evidence" value="ECO:0007669"/>
    <property type="project" value="UniProtKB-KW"/>
</dbReference>
<dbReference type="Pfam" id="PF13802">
    <property type="entry name" value="Gal_mutarotas_2"/>
    <property type="match status" value="1"/>
</dbReference>
<keyword evidence="11" id="KW-0325">Glycoprotein</keyword>
<dbReference type="CDD" id="cd14752">
    <property type="entry name" value="GH31_N"/>
    <property type="match status" value="1"/>
</dbReference>
<evidence type="ECO:0000259" key="20">
    <source>
        <dbReference type="Pfam" id="PF21365"/>
    </source>
</evidence>
<dbReference type="PROSITE" id="PS00129">
    <property type="entry name" value="GLYCOSYL_HYDROL_F31_1"/>
    <property type="match status" value="1"/>
</dbReference>
<dbReference type="Gene3D" id="2.60.40.1760">
    <property type="entry name" value="glycosyl hydrolase (family 31)"/>
    <property type="match status" value="1"/>
</dbReference>
<comment type="catalytic activity">
    <reaction evidence="2">
        <text>Hydrolysis of terminal, non-reducing (1-&gt;4)-linked alpha-D-glucose residues with release of alpha-D-glucose.</text>
        <dbReference type="EC" id="3.2.1.20"/>
    </reaction>
</comment>
<organism evidence="21 22">
    <name type="scientific">Apiospora kogelbergensis</name>
    <dbReference type="NCBI Taxonomy" id="1337665"/>
    <lineage>
        <taxon>Eukaryota</taxon>
        <taxon>Fungi</taxon>
        <taxon>Dikarya</taxon>
        <taxon>Ascomycota</taxon>
        <taxon>Pezizomycotina</taxon>
        <taxon>Sordariomycetes</taxon>
        <taxon>Xylariomycetidae</taxon>
        <taxon>Amphisphaeriales</taxon>
        <taxon>Apiosporaceae</taxon>
        <taxon>Apiospora</taxon>
    </lineage>
</organism>
<comment type="similarity">
    <text evidence="4 17">Belongs to the glycosyl hydrolase 31 family.</text>
</comment>
<reference evidence="21 22" key="1">
    <citation type="submission" date="2023-01" db="EMBL/GenBank/DDBJ databases">
        <title>Analysis of 21 Apiospora genomes using comparative genomics revels a genus with tremendous synthesis potential of carbohydrate active enzymes and secondary metabolites.</title>
        <authorList>
            <person name="Sorensen T."/>
        </authorList>
    </citation>
    <scope>NUCLEOTIDE SEQUENCE [LARGE SCALE GENOMIC DNA]</scope>
    <source>
        <strain evidence="21 22">CBS 117206</strain>
    </source>
</reference>
<keyword evidence="8" id="KW-0964">Secreted</keyword>
<evidence type="ECO:0000313" key="21">
    <source>
        <dbReference type="EMBL" id="KAK8114888.1"/>
    </source>
</evidence>
<evidence type="ECO:0000256" key="12">
    <source>
        <dbReference type="ARBA" id="ARBA00023277"/>
    </source>
</evidence>
<dbReference type="InterPro" id="IPR025887">
    <property type="entry name" value="Glyco_hydro_31_N_dom"/>
</dbReference>
<feature type="domain" description="Glycoside hydrolase family 31 TIM barrel" evidence="18">
    <location>
        <begin position="266"/>
        <end position="689"/>
    </location>
</feature>
<comment type="function">
    <text evidence="16">Glucosidase involved in the degradation of cellulosic biomass. Has both alpha- and beta-glucosidase activity.</text>
</comment>
<gene>
    <name evidence="21" type="ORF">PG999_006957</name>
</gene>
<dbReference type="SUPFAM" id="SSF51445">
    <property type="entry name" value="(Trans)glycosidases"/>
    <property type="match status" value="1"/>
</dbReference>
<evidence type="ECO:0000256" key="15">
    <source>
        <dbReference type="ARBA" id="ARBA00023326"/>
    </source>
</evidence>
<dbReference type="GO" id="GO:0005576">
    <property type="term" value="C:extracellular region"/>
    <property type="evidence" value="ECO:0007669"/>
    <property type="project" value="UniProtKB-SubCell"/>
</dbReference>
<comment type="caution">
    <text evidence="21">The sequence shown here is derived from an EMBL/GenBank/DDBJ whole genome shotgun (WGS) entry which is preliminary data.</text>
</comment>
<dbReference type="Pfam" id="PF01055">
    <property type="entry name" value="Glyco_hydro_31_2nd"/>
    <property type="match status" value="1"/>
</dbReference>
<evidence type="ECO:0000256" key="14">
    <source>
        <dbReference type="ARBA" id="ARBA00023316"/>
    </source>
</evidence>
<keyword evidence="15" id="KW-0624">Polysaccharide degradation</keyword>
<evidence type="ECO:0000313" key="22">
    <source>
        <dbReference type="Proteomes" id="UP001392437"/>
    </source>
</evidence>
<evidence type="ECO:0000256" key="1">
    <source>
        <dbReference type="ARBA" id="ARBA00000448"/>
    </source>
</evidence>
<dbReference type="InterPro" id="IPR017853">
    <property type="entry name" value="GH"/>
</dbReference>
<dbReference type="InterPro" id="IPR030458">
    <property type="entry name" value="Glyco_hydro_31_AS"/>
</dbReference>
<dbReference type="InterPro" id="IPR013780">
    <property type="entry name" value="Glyco_hydro_b"/>
</dbReference>
<dbReference type="InterPro" id="IPR011013">
    <property type="entry name" value="Gal_mutarotase_sf_dom"/>
</dbReference>